<reference evidence="2 3" key="1">
    <citation type="journal article" date="2024" name="J Genomics">
        <title>Draft genome sequencing and assembly of Favolaschia claudopus CIRM-BRFM 2984 isolated from oak limbs.</title>
        <authorList>
            <person name="Navarro D."/>
            <person name="Drula E."/>
            <person name="Chaduli D."/>
            <person name="Cazenave R."/>
            <person name="Ahrendt S."/>
            <person name="Wang J."/>
            <person name="Lipzen A."/>
            <person name="Daum C."/>
            <person name="Barry K."/>
            <person name="Grigoriev I.V."/>
            <person name="Favel A."/>
            <person name="Rosso M.N."/>
            <person name="Martin F."/>
        </authorList>
    </citation>
    <scope>NUCLEOTIDE SEQUENCE [LARGE SCALE GENOMIC DNA]</scope>
    <source>
        <strain evidence="2 3">CIRM-BRFM 2984</strain>
    </source>
</reference>
<name>A0AAW0BHM0_9AGAR</name>
<accession>A0AAW0BHM0</accession>
<feature type="repeat" description="ANK" evidence="1">
    <location>
        <begin position="158"/>
        <end position="190"/>
    </location>
</feature>
<feature type="repeat" description="ANK" evidence="1">
    <location>
        <begin position="122"/>
        <end position="154"/>
    </location>
</feature>
<feature type="repeat" description="ANK" evidence="1">
    <location>
        <begin position="190"/>
        <end position="222"/>
    </location>
</feature>
<dbReference type="Pfam" id="PF12796">
    <property type="entry name" value="Ank_2"/>
    <property type="match status" value="1"/>
</dbReference>
<proteinExistence type="predicted"/>
<dbReference type="PROSITE" id="PS50297">
    <property type="entry name" value="ANK_REP_REGION"/>
    <property type="match status" value="4"/>
</dbReference>
<dbReference type="Gene3D" id="1.25.40.20">
    <property type="entry name" value="Ankyrin repeat-containing domain"/>
    <property type="match status" value="1"/>
</dbReference>
<dbReference type="Proteomes" id="UP001362999">
    <property type="component" value="Unassembled WGS sequence"/>
</dbReference>
<feature type="repeat" description="ANK" evidence="1">
    <location>
        <begin position="88"/>
        <end position="120"/>
    </location>
</feature>
<dbReference type="PRINTS" id="PR01415">
    <property type="entry name" value="ANKYRIN"/>
</dbReference>
<gene>
    <name evidence="2" type="ORF">R3P38DRAFT_2951378</name>
</gene>
<dbReference type="Pfam" id="PF00023">
    <property type="entry name" value="Ank"/>
    <property type="match status" value="1"/>
</dbReference>
<comment type="caution">
    <text evidence="2">The sequence shown here is derived from an EMBL/GenBank/DDBJ whole genome shotgun (WGS) entry which is preliminary data.</text>
</comment>
<dbReference type="PROSITE" id="PS50088">
    <property type="entry name" value="ANK_REPEAT"/>
    <property type="match status" value="4"/>
</dbReference>
<dbReference type="InterPro" id="IPR002110">
    <property type="entry name" value="Ankyrin_rpt"/>
</dbReference>
<dbReference type="EMBL" id="JAWWNJ010000034">
    <property type="protein sequence ID" value="KAK7024832.1"/>
    <property type="molecule type" value="Genomic_DNA"/>
</dbReference>
<dbReference type="CDD" id="cd09917">
    <property type="entry name" value="F-box_SF"/>
    <property type="match status" value="1"/>
</dbReference>
<organism evidence="2 3">
    <name type="scientific">Favolaschia claudopus</name>
    <dbReference type="NCBI Taxonomy" id="2862362"/>
    <lineage>
        <taxon>Eukaryota</taxon>
        <taxon>Fungi</taxon>
        <taxon>Dikarya</taxon>
        <taxon>Basidiomycota</taxon>
        <taxon>Agaricomycotina</taxon>
        <taxon>Agaricomycetes</taxon>
        <taxon>Agaricomycetidae</taxon>
        <taxon>Agaricales</taxon>
        <taxon>Marasmiineae</taxon>
        <taxon>Mycenaceae</taxon>
        <taxon>Favolaschia</taxon>
    </lineage>
</organism>
<sequence>MAKHDLKDFPPELLLLISICLPLAALNAFVSTCRRFHETLQLELESRITPAMAHEILLWASSSSRPIIVAKLLSPPHSIHPSNAYPHYVLTPLHVAAKAGHLEIAKLLLDAGADVSAKVDDDWDQPLHFATKQRDLEMVKLLLDHDAPIDAKFGCDGASETALHCACYMGDRDMAELLLERGANLEYHGHYGTALGFAVRMRDSEMVEFLLKKGANPNVTASLFILMNGGPPRPHSAPLLYIAMGLRHPKSDRPRRGVWKPHAQIVETEKWQGVPLGEGRKKLMSVLMKYGARKKKTMDTISRYLTGLAAAALYSEEEFLRVIEAMFEEAEEAVPESSMPTV</sequence>
<dbReference type="PANTHER" id="PTHR46224">
    <property type="entry name" value="ANKYRIN REPEAT FAMILY PROTEIN"/>
    <property type="match status" value="1"/>
</dbReference>
<dbReference type="AlphaFoldDB" id="A0AAW0BHM0"/>
<evidence type="ECO:0000256" key="1">
    <source>
        <dbReference type="PROSITE-ProRule" id="PRU00023"/>
    </source>
</evidence>
<keyword evidence="1" id="KW-0040">ANK repeat</keyword>
<dbReference type="PANTHER" id="PTHR46224:SF64">
    <property type="entry name" value="IQ MOTIF AND ANKYRIN REPEAT DOMAIN-CONTAINING PROTEIN 1"/>
    <property type="match status" value="1"/>
</dbReference>
<dbReference type="InterPro" id="IPR036770">
    <property type="entry name" value="Ankyrin_rpt-contain_sf"/>
</dbReference>
<keyword evidence="3" id="KW-1185">Reference proteome</keyword>
<dbReference type="SUPFAM" id="SSF48403">
    <property type="entry name" value="Ankyrin repeat"/>
    <property type="match status" value="1"/>
</dbReference>
<evidence type="ECO:0000313" key="3">
    <source>
        <dbReference type="Proteomes" id="UP001362999"/>
    </source>
</evidence>
<dbReference type="SMART" id="SM00248">
    <property type="entry name" value="ANK"/>
    <property type="match status" value="4"/>
</dbReference>
<dbReference type="InterPro" id="IPR051616">
    <property type="entry name" value="Cul2-RING_E3_ligase_SR"/>
</dbReference>
<evidence type="ECO:0000313" key="2">
    <source>
        <dbReference type="EMBL" id="KAK7024832.1"/>
    </source>
</evidence>
<protein>
    <submittedName>
        <fullName evidence="2">ANK-REP-region domain-containing protein</fullName>
    </submittedName>
</protein>